<keyword evidence="2" id="KW-1185">Reference proteome</keyword>
<reference evidence="1" key="1">
    <citation type="submission" date="2022-11" db="EMBL/GenBank/DDBJ databases">
        <authorList>
            <person name="Hyden B.L."/>
            <person name="Feng K."/>
            <person name="Yates T."/>
            <person name="Jawdy S."/>
            <person name="Smart L.B."/>
            <person name="Muchero W."/>
        </authorList>
    </citation>
    <scope>NUCLEOTIDE SEQUENCE</scope>
    <source>
        <tissue evidence="1">Shoot tip</tissue>
    </source>
</reference>
<dbReference type="Proteomes" id="UP001151532">
    <property type="component" value="Chromosome 11"/>
</dbReference>
<comment type="caution">
    <text evidence="1">The sequence shown here is derived from an EMBL/GenBank/DDBJ whole genome shotgun (WGS) entry which is preliminary data.</text>
</comment>
<organism evidence="1 2">
    <name type="scientific">Salix purpurea</name>
    <name type="common">Purple osier willow</name>
    <dbReference type="NCBI Taxonomy" id="77065"/>
    <lineage>
        <taxon>Eukaryota</taxon>
        <taxon>Viridiplantae</taxon>
        <taxon>Streptophyta</taxon>
        <taxon>Embryophyta</taxon>
        <taxon>Tracheophyta</taxon>
        <taxon>Spermatophyta</taxon>
        <taxon>Magnoliopsida</taxon>
        <taxon>eudicotyledons</taxon>
        <taxon>Gunneridae</taxon>
        <taxon>Pentapetalae</taxon>
        <taxon>rosids</taxon>
        <taxon>fabids</taxon>
        <taxon>Malpighiales</taxon>
        <taxon>Salicaceae</taxon>
        <taxon>Saliceae</taxon>
        <taxon>Salix</taxon>
    </lineage>
</organism>
<protein>
    <submittedName>
        <fullName evidence="1">Uncharacterized protein</fullName>
    </submittedName>
</protein>
<reference evidence="1" key="2">
    <citation type="journal article" date="2023" name="Int. J. Mol. Sci.">
        <title>De Novo Assembly and Annotation of 11 Diverse Shrub Willow (Salix) Genomes Reveals Novel Gene Organization in Sex-Linked Regions.</title>
        <authorList>
            <person name="Hyden B."/>
            <person name="Feng K."/>
            <person name="Yates T.B."/>
            <person name="Jawdy S."/>
            <person name="Cereghino C."/>
            <person name="Smart L.B."/>
            <person name="Muchero W."/>
        </authorList>
    </citation>
    <scope>NUCLEOTIDE SEQUENCE</scope>
    <source>
        <tissue evidence="1">Shoot tip</tissue>
    </source>
</reference>
<proteinExistence type="predicted"/>
<gene>
    <name evidence="1" type="ORF">OIU79_020407</name>
</gene>
<evidence type="ECO:0000313" key="1">
    <source>
        <dbReference type="EMBL" id="KAJ6769550.1"/>
    </source>
</evidence>
<name>A0A9Q0WLL4_SALPP</name>
<dbReference type="AlphaFoldDB" id="A0A9Q0WLL4"/>
<accession>A0A9Q0WLL4</accession>
<dbReference type="EMBL" id="JAPFFK010000003">
    <property type="protein sequence ID" value="KAJ6769550.1"/>
    <property type="molecule type" value="Genomic_DNA"/>
</dbReference>
<sequence length="55" mass="6240">MNPGRCIFLEFSLSYGFSIFSSESYQWVDNGSCLIYDMELNGWNGIIAHLTKLNG</sequence>
<evidence type="ECO:0000313" key="2">
    <source>
        <dbReference type="Proteomes" id="UP001151532"/>
    </source>
</evidence>